<dbReference type="Proteomes" id="UP001232163">
    <property type="component" value="Unassembled WGS sequence"/>
</dbReference>
<organism evidence="1 2">
    <name type="scientific">Deinococcus enclensis</name>
    <dbReference type="NCBI Taxonomy" id="1049582"/>
    <lineage>
        <taxon>Bacteria</taxon>
        <taxon>Thermotogati</taxon>
        <taxon>Deinococcota</taxon>
        <taxon>Deinococci</taxon>
        <taxon>Deinococcales</taxon>
        <taxon>Deinococcaceae</taxon>
        <taxon>Deinococcus</taxon>
    </lineage>
</organism>
<evidence type="ECO:0000313" key="2">
    <source>
        <dbReference type="Proteomes" id="UP001232163"/>
    </source>
</evidence>
<accession>A0ABT9MHU9</accession>
<dbReference type="EMBL" id="JAURUR010000020">
    <property type="protein sequence ID" value="MDP9766172.1"/>
    <property type="molecule type" value="Genomic_DNA"/>
</dbReference>
<name>A0ABT9MHU9_9DEIO</name>
<sequence>MSTDHHANAIRLARREAAKRLLALRAAARAGNPRARTRLRIATLEGSKFPNPDRRASCLKHAAQARAELADLEACQGTPDLVGVDQDIARTRQRLEVFEALAETAIR</sequence>
<proteinExistence type="predicted"/>
<protein>
    <submittedName>
        <fullName evidence="1">Uncharacterized protein</fullName>
    </submittedName>
</protein>
<gene>
    <name evidence="1" type="ORF">QO006_003636</name>
</gene>
<reference evidence="1 2" key="1">
    <citation type="submission" date="2023-07" db="EMBL/GenBank/DDBJ databases">
        <title>Genomic Encyclopedia of Type Strains, Phase IV (KMG-IV): sequencing the most valuable type-strain genomes for metagenomic binning, comparative biology and taxonomic classification.</title>
        <authorList>
            <person name="Goeker M."/>
        </authorList>
    </citation>
    <scope>NUCLEOTIDE SEQUENCE [LARGE SCALE GENOMIC DNA]</scope>
    <source>
        <strain evidence="1 2">NIO-1023</strain>
    </source>
</reference>
<dbReference type="RefSeq" id="WP_307469108.1">
    <property type="nucleotide sequence ID" value="NZ_JAURUR010000020.1"/>
</dbReference>
<keyword evidence="2" id="KW-1185">Reference proteome</keyword>
<comment type="caution">
    <text evidence="1">The sequence shown here is derived from an EMBL/GenBank/DDBJ whole genome shotgun (WGS) entry which is preliminary data.</text>
</comment>
<evidence type="ECO:0000313" key="1">
    <source>
        <dbReference type="EMBL" id="MDP9766172.1"/>
    </source>
</evidence>